<keyword evidence="2" id="KW-1185">Reference proteome</keyword>
<dbReference type="EMBL" id="LKEA01000152">
    <property type="protein sequence ID" value="ROV86711.1"/>
    <property type="molecule type" value="Genomic_DNA"/>
</dbReference>
<evidence type="ECO:0000313" key="1">
    <source>
        <dbReference type="EMBL" id="ROV86711.1"/>
    </source>
</evidence>
<accession>A0A423V7K3</accession>
<name>A0A423V7K3_9PEZI</name>
<reference evidence="1 2" key="1">
    <citation type="submission" date="2015-09" db="EMBL/GenBank/DDBJ databases">
        <title>Host preference determinants of Valsa canker pathogens revealed by comparative genomics.</title>
        <authorList>
            <person name="Yin Z."/>
            <person name="Huang L."/>
        </authorList>
    </citation>
    <scope>NUCLEOTIDE SEQUENCE [LARGE SCALE GENOMIC DNA]</scope>
    <source>
        <strain evidence="1 2">03-1</strain>
    </source>
</reference>
<protein>
    <submittedName>
        <fullName evidence="1">Uncharacterized protein</fullName>
    </submittedName>
</protein>
<evidence type="ECO:0000313" key="2">
    <source>
        <dbReference type="Proteomes" id="UP000283895"/>
    </source>
</evidence>
<dbReference type="AlphaFoldDB" id="A0A423V7K3"/>
<comment type="caution">
    <text evidence="1">The sequence shown here is derived from an EMBL/GenBank/DDBJ whole genome shotgun (WGS) entry which is preliminary data.</text>
</comment>
<sequence>MTMSLLIGQILGQCQAVEQLMELARHMASMEEVDWTFLKRRQGEPCICRSPIMGEELMHNWHIGRSRSGEDILGVLDCSYKWKVDLDGVPD</sequence>
<dbReference type="Proteomes" id="UP000283895">
    <property type="component" value="Unassembled WGS sequence"/>
</dbReference>
<organism evidence="1 2">
    <name type="scientific">Cytospora schulzeri</name>
    <dbReference type="NCBI Taxonomy" id="448051"/>
    <lineage>
        <taxon>Eukaryota</taxon>
        <taxon>Fungi</taxon>
        <taxon>Dikarya</taxon>
        <taxon>Ascomycota</taxon>
        <taxon>Pezizomycotina</taxon>
        <taxon>Sordariomycetes</taxon>
        <taxon>Sordariomycetidae</taxon>
        <taxon>Diaporthales</taxon>
        <taxon>Cytosporaceae</taxon>
        <taxon>Cytospora</taxon>
    </lineage>
</organism>
<proteinExistence type="predicted"/>
<gene>
    <name evidence="1" type="ORF">VMCG_10948</name>
</gene>